<gene>
    <name evidence="1" type="ORF">C4B63_76g123c</name>
</gene>
<name>A0A2V2UWF2_TRYCR</name>
<dbReference type="VEuPathDB" id="TriTrypDB:TcCLB.506859.100"/>
<evidence type="ECO:0000313" key="2">
    <source>
        <dbReference type="Proteomes" id="UP000246121"/>
    </source>
</evidence>
<accession>A0A2V2UWF2</accession>
<dbReference type="VEuPathDB" id="TriTrypDB:TcG_05627"/>
<dbReference type="VEuPathDB" id="TriTrypDB:TcCLB.511815.70"/>
<dbReference type="EMBL" id="PRFA01000076">
    <property type="protein sequence ID" value="PWU88301.1"/>
    <property type="molecule type" value="Genomic_DNA"/>
</dbReference>
<dbReference type="VEuPathDB" id="TriTrypDB:TcBrA4_0093560"/>
<dbReference type="OrthoDB" id="274732at2759"/>
<dbReference type="AlphaFoldDB" id="A0A2V2UWF2"/>
<proteinExistence type="predicted"/>
<dbReference type="VEuPathDB" id="TriTrypDB:C3747_83g128c"/>
<reference evidence="1 2" key="1">
    <citation type="journal article" date="2018" name="Microb. Genom.">
        <title>Expanding an expanded genome: long-read sequencing of Trypanosoma cruzi.</title>
        <authorList>
            <person name="Berna L."/>
            <person name="Rodriguez M."/>
            <person name="Chiribao M.L."/>
            <person name="Parodi-Talice A."/>
            <person name="Pita S."/>
            <person name="Rijo G."/>
            <person name="Alvarez-Valin F."/>
            <person name="Robello C."/>
        </authorList>
    </citation>
    <scope>NUCLEOTIDE SEQUENCE [LARGE SCALE GENOMIC DNA]</scope>
    <source>
        <strain evidence="1 2">Dm28c</strain>
    </source>
</reference>
<evidence type="ECO:0000313" key="1">
    <source>
        <dbReference type="EMBL" id="PWU88301.1"/>
    </source>
</evidence>
<dbReference type="Proteomes" id="UP000246121">
    <property type="component" value="Unassembled WGS sequence"/>
</dbReference>
<dbReference type="VEuPathDB" id="TriTrypDB:C4B63_76g123c"/>
<sequence length="124" mass="14007">MPNVRRCRWDHKTLPYVPERPCLLYYIIPGDTVPRVAVPNARGEYPHLIPGMPYLESEEVGEEEAWGCARDDQVALPVMEFAPPPIQTDVATQVEWNQLPVPPLAHLQRFAAPPRQGGNELSLE</sequence>
<organism evidence="1 2">
    <name type="scientific">Trypanosoma cruzi</name>
    <dbReference type="NCBI Taxonomy" id="5693"/>
    <lineage>
        <taxon>Eukaryota</taxon>
        <taxon>Discoba</taxon>
        <taxon>Euglenozoa</taxon>
        <taxon>Kinetoplastea</taxon>
        <taxon>Metakinetoplastina</taxon>
        <taxon>Trypanosomatida</taxon>
        <taxon>Trypanosomatidae</taxon>
        <taxon>Trypanosoma</taxon>
        <taxon>Schizotrypanum</taxon>
    </lineage>
</organism>
<dbReference type="VEuPathDB" id="TriTrypDB:TcCL_NonESM00521"/>
<comment type="caution">
    <text evidence="1">The sequence shown here is derived from an EMBL/GenBank/DDBJ whole genome shotgun (WGS) entry which is preliminary data.</text>
</comment>
<protein>
    <submittedName>
        <fullName evidence="1">Uncharacterized protein</fullName>
    </submittedName>
</protein>
<dbReference type="VEuPathDB" id="TriTrypDB:BCY84_17417"/>